<proteinExistence type="predicted"/>
<dbReference type="PANTHER" id="PTHR32347:SF27">
    <property type="entry name" value="RND EFFLUX PUMP MEMBRANE FUSION PROTEIN BARREL-SANDWICH DOMAIN-CONTAINING PROTEIN"/>
    <property type="match status" value="1"/>
</dbReference>
<protein>
    <submittedName>
        <fullName evidence="6">Efflux RND transporter periplasmic adaptor subunit</fullName>
    </submittedName>
</protein>
<dbReference type="Gene3D" id="2.40.50.100">
    <property type="match status" value="2"/>
</dbReference>
<dbReference type="PANTHER" id="PTHR32347">
    <property type="entry name" value="EFFLUX SYSTEM COMPONENT YKNX-RELATED"/>
    <property type="match status" value="1"/>
</dbReference>
<evidence type="ECO:0000256" key="3">
    <source>
        <dbReference type="SAM" id="Coils"/>
    </source>
</evidence>
<evidence type="ECO:0000259" key="5">
    <source>
        <dbReference type="Pfam" id="PF25917"/>
    </source>
</evidence>
<dbReference type="Gene3D" id="2.40.30.170">
    <property type="match status" value="1"/>
</dbReference>
<gene>
    <name evidence="6" type="ORF">IRI77_11470</name>
</gene>
<evidence type="ECO:0000256" key="2">
    <source>
        <dbReference type="ARBA" id="ARBA00023054"/>
    </source>
</evidence>
<dbReference type="InterPro" id="IPR058625">
    <property type="entry name" value="MdtA-like_BSH"/>
</dbReference>
<dbReference type="AlphaFoldDB" id="A0A7S7NVK4"/>
<name>A0A7S7NVK4_PALFE</name>
<dbReference type="KEGG" id="pfer:IRI77_11470"/>
<dbReference type="EMBL" id="CP063849">
    <property type="protein sequence ID" value="QOY90536.1"/>
    <property type="molecule type" value="Genomic_DNA"/>
</dbReference>
<dbReference type="InterPro" id="IPR050465">
    <property type="entry name" value="UPF0194_transport"/>
</dbReference>
<evidence type="ECO:0000313" key="6">
    <source>
        <dbReference type="EMBL" id="QOY90536.1"/>
    </source>
</evidence>
<feature type="coiled-coil region" evidence="3">
    <location>
        <begin position="198"/>
        <end position="225"/>
    </location>
</feature>
<evidence type="ECO:0000313" key="7">
    <source>
        <dbReference type="Proteomes" id="UP000593892"/>
    </source>
</evidence>
<dbReference type="SUPFAM" id="SSF111369">
    <property type="entry name" value="HlyD-like secretion proteins"/>
    <property type="match status" value="2"/>
</dbReference>
<accession>A0A7S7NVK4</accession>
<organism evidence="6 7">
    <name type="scientific">Paludibaculum fermentans</name>
    <dbReference type="NCBI Taxonomy" id="1473598"/>
    <lineage>
        <taxon>Bacteria</taxon>
        <taxon>Pseudomonadati</taxon>
        <taxon>Acidobacteriota</taxon>
        <taxon>Terriglobia</taxon>
        <taxon>Bryobacterales</taxon>
        <taxon>Bryobacteraceae</taxon>
        <taxon>Paludibaculum</taxon>
    </lineage>
</organism>
<keyword evidence="7" id="KW-1185">Reference proteome</keyword>
<evidence type="ECO:0000256" key="4">
    <source>
        <dbReference type="SAM" id="MobiDB-lite"/>
    </source>
</evidence>
<sequence>MIRKYALPVLALAGLALGLFMVRATSKPPMKAKPVAEPSQAPFPAYVSGAGLIEASTENVKVGSSSGGLVARVFVKVGDAVRKGQPLWQLDEGPKRAEIARYQAAVESAAATLEKLRAGNRQEEITKQEQQVAQSKAQLDDARTQLALRESAYGDDNRAVSLDEVNQARNAVRQREAASAYQQAELDRLKRGTWAPEIRVQQAAVEQARAQVMQAQEELERLTVRSPLDGEVMQLKIHAGEYAPAGQTDDALMLVGNNVVLNVRVDVDEQDAWRVERGQPAAAYPRGRADLKVPLTFVRVEPYVVPKKSLTGAATERVDTRVLQVVYSLRQPEAFRLYAGQQMDVYIQAKPLPDPGARQSQSNGPVTGGRP</sequence>
<dbReference type="GO" id="GO:0030313">
    <property type="term" value="C:cell envelope"/>
    <property type="evidence" value="ECO:0007669"/>
    <property type="project" value="UniProtKB-SubCell"/>
</dbReference>
<dbReference type="Pfam" id="PF25917">
    <property type="entry name" value="BSH_RND"/>
    <property type="match status" value="1"/>
</dbReference>
<reference evidence="6 7" key="1">
    <citation type="submission" date="2020-10" db="EMBL/GenBank/DDBJ databases">
        <title>Complete genome sequence of Paludibaculum fermentans P105T, a facultatively anaerobic acidobacterium capable of dissimilatory Fe(III) reduction.</title>
        <authorList>
            <person name="Dedysh S.N."/>
            <person name="Beletsky A.V."/>
            <person name="Kulichevskaya I.S."/>
            <person name="Mardanov A.V."/>
            <person name="Ravin N.V."/>
        </authorList>
    </citation>
    <scope>NUCLEOTIDE SEQUENCE [LARGE SCALE GENOMIC DNA]</scope>
    <source>
        <strain evidence="6 7">P105</strain>
    </source>
</reference>
<comment type="subcellular location">
    <subcellularLocation>
        <location evidence="1">Cell envelope</location>
    </subcellularLocation>
</comment>
<keyword evidence="2 3" id="KW-0175">Coiled coil</keyword>
<dbReference type="Gene3D" id="1.10.287.470">
    <property type="entry name" value="Helix hairpin bin"/>
    <property type="match status" value="2"/>
</dbReference>
<feature type="domain" description="Multidrug resistance protein MdtA-like barrel-sandwich hybrid" evidence="5">
    <location>
        <begin position="59"/>
        <end position="252"/>
    </location>
</feature>
<feature type="region of interest" description="Disordered" evidence="4">
    <location>
        <begin position="350"/>
        <end position="371"/>
    </location>
</feature>
<dbReference type="Proteomes" id="UP000593892">
    <property type="component" value="Chromosome"/>
</dbReference>
<evidence type="ECO:0000256" key="1">
    <source>
        <dbReference type="ARBA" id="ARBA00004196"/>
    </source>
</evidence>
<dbReference type="RefSeq" id="WP_194452198.1">
    <property type="nucleotide sequence ID" value="NZ_CP063849.1"/>
</dbReference>